<sequence>MTELAAFKTRISLACRTINALQTKVQALHQPFEFPTTATECTIFIAEKMAEIDEVKLSLSVLLENLKSQIDVAMTNTMARKEQSEREKLINDLDAFLNIEANETEIIAIQWTGRLNYRLQELEKQSSIIQARPTTSGTTSARDTDTDSTVSSVRHIENKMRLPQLEVPVFSGSYKDYQTFWTIYNSLIHSNPQLTNTDKFLFPRQALKGPAATLLGNMPVIGENYEKAVKLLDKRFNKSECIADLLITELEKLPRAQSNAVSCRQRLTALTEKLTHIECSGVPLDNNRMWRRLILSKFPDTMSEKVLSEEQEQNRSFSTDEILNILENATAMKETIALTTDTFHDRFTLSHPRHHHTREGYTRHARFEQPLRNYDHKPKTTSLCVCGNHAHNVMQCPTFKTPEARRKEAGRRKLCWKCFNSSHKSSEYNVLGPCPRCSRDHHSALCMADPPKSNTAVPAPRPVQSRTPIPNRFSTGRSRPSQNAEIVCQETAKPSKESEKQSGKAMKGITIHTKSPLTSAMSTAKLSLADRKFIRKQRIRVAQPTLEDTMITPDILLGQDLIDIFLLRNEACITLPSGLVLTPTVFGHAISGNSSVSGSQSLGIKVDKEDDEESILQFMNNYRSTTQIADGKITAGFPFLSDISQLKDNFNDAIKLLHALLRVLQQDPEKMGLYNNALREYSDQCIIEEIQEPDRDGVTTFYLPHRHVWTPGKSTQLRIVFDASSHVKGELSLNDVIHQGYSLTSCIFDILMKFRTYDNAMIADIQKAFLQIQIPMDHRDATRFLWVKDHSKPPSGSNSKYYRFCRVPFGINAGPAILNQALLKHLETFNNTTQINGLCFDPLGLLTPLPTKAKTFLQDLHKKKLGWDDPLPDEDSETWTSIRQDMIDFNVSLP</sequence>
<dbReference type="Gene3D" id="3.10.10.10">
    <property type="entry name" value="HIV Type 1 Reverse Transcriptase, subunit A, domain 1"/>
    <property type="match status" value="1"/>
</dbReference>
<dbReference type="SUPFAM" id="SSF56672">
    <property type="entry name" value="DNA/RNA polymerases"/>
    <property type="match status" value="1"/>
</dbReference>
<feature type="compositionally biased region" description="Basic and acidic residues" evidence="1">
    <location>
        <begin position="493"/>
        <end position="502"/>
    </location>
</feature>
<dbReference type="InterPro" id="IPR008042">
    <property type="entry name" value="Retrotrans_Pao"/>
</dbReference>
<dbReference type="InterPro" id="IPR005312">
    <property type="entry name" value="DUF1759"/>
</dbReference>
<dbReference type="OrthoDB" id="5864837at2759"/>
<dbReference type="InterPro" id="IPR043128">
    <property type="entry name" value="Rev_trsase/Diguanyl_cyclase"/>
</dbReference>
<dbReference type="InterPro" id="IPR043502">
    <property type="entry name" value="DNA/RNA_pol_sf"/>
</dbReference>
<evidence type="ECO:0000256" key="1">
    <source>
        <dbReference type="SAM" id="MobiDB-lite"/>
    </source>
</evidence>
<dbReference type="PANTHER" id="PTHR47331:SF1">
    <property type="entry name" value="GAG-LIKE PROTEIN"/>
    <property type="match status" value="1"/>
</dbReference>
<feature type="compositionally biased region" description="Low complexity" evidence="1">
    <location>
        <begin position="134"/>
        <end position="152"/>
    </location>
</feature>
<feature type="region of interest" description="Disordered" evidence="1">
    <location>
        <begin position="451"/>
        <end position="506"/>
    </location>
</feature>
<feature type="region of interest" description="Disordered" evidence="1">
    <location>
        <begin position="129"/>
        <end position="152"/>
    </location>
</feature>
<proteinExistence type="predicted"/>
<dbReference type="Pfam" id="PF05380">
    <property type="entry name" value="Peptidase_A17"/>
    <property type="match status" value="1"/>
</dbReference>
<dbReference type="PANTHER" id="PTHR47331">
    <property type="entry name" value="PHD-TYPE DOMAIN-CONTAINING PROTEIN"/>
    <property type="match status" value="1"/>
</dbReference>
<dbReference type="Pfam" id="PF03564">
    <property type="entry name" value="DUF1759"/>
    <property type="match status" value="1"/>
</dbReference>
<feature type="compositionally biased region" description="Polar residues" evidence="1">
    <location>
        <begin position="464"/>
        <end position="484"/>
    </location>
</feature>
<protein>
    <submittedName>
        <fullName evidence="2">Peptidase family A16</fullName>
    </submittedName>
</protein>
<evidence type="ECO:0000313" key="3">
    <source>
        <dbReference type="Proteomes" id="UP000054047"/>
    </source>
</evidence>
<accession>A0A0C2GD06</accession>
<gene>
    <name evidence="2" type="ORF">ANCDUO_10794</name>
</gene>
<dbReference type="Gene3D" id="3.30.70.270">
    <property type="match status" value="1"/>
</dbReference>
<dbReference type="EMBL" id="KN732467">
    <property type="protein sequence ID" value="KIH58990.1"/>
    <property type="molecule type" value="Genomic_DNA"/>
</dbReference>
<name>A0A0C2GD06_9BILA</name>
<evidence type="ECO:0000313" key="2">
    <source>
        <dbReference type="EMBL" id="KIH58990.1"/>
    </source>
</evidence>
<organism evidence="2 3">
    <name type="scientific">Ancylostoma duodenale</name>
    <dbReference type="NCBI Taxonomy" id="51022"/>
    <lineage>
        <taxon>Eukaryota</taxon>
        <taxon>Metazoa</taxon>
        <taxon>Ecdysozoa</taxon>
        <taxon>Nematoda</taxon>
        <taxon>Chromadorea</taxon>
        <taxon>Rhabditida</taxon>
        <taxon>Rhabditina</taxon>
        <taxon>Rhabditomorpha</taxon>
        <taxon>Strongyloidea</taxon>
        <taxon>Ancylostomatidae</taxon>
        <taxon>Ancylostomatinae</taxon>
        <taxon>Ancylostoma</taxon>
    </lineage>
</organism>
<keyword evidence="3" id="KW-1185">Reference proteome</keyword>
<dbReference type="AlphaFoldDB" id="A0A0C2GD06"/>
<reference evidence="2 3" key="1">
    <citation type="submission" date="2013-12" db="EMBL/GenBank/DDBJ databases">
        <title>Draft genome of the parsitic nematode Ancylostoma duodenale.</title>
        <authorList>
            <person name="Mitreva M."/>
        </authorList>
    </citation>
    <scope>NUCLEOTIDE SEQUENCE [LARGE SCALE GENOMIC DNA]</scope>
    <source>
        <strain evidence="2 3">Zhejiang</strain>
    </source>
</reference>
<dbReference type="Proteomes" id="UP000054047">
    <property type="component" value="Unassembled WGS sequence"/>
</dbReference>